<dbReference type="Gramene" id="Manes.11G024400.3.v8.1">
    <property type="protein sequence ID" value="Manes.11G024400.3.v8.1.CDS"/>
    <property type="gene ID" value="Manes.11G024400.v8.1"/>
</dbReference>
<dbReference type="EMBL" id="CM004397">
    <property type="protein sequence ID" value="OAY36484.1"/>
    <property type="molecule type" value="Genomic_DNA"/>
</dbReference>
<proteinExistence type="predicted"/>
<dbReference type="OMA" id="MGHHEKS"/>
<dbReference type="AlphaFoldDB" id="A0A251K7T4"/>
<name>A0A251K7T4_MANES</name>
<feature type="compositionally biased region" description="Basic and acidic residues" evidence="1">
    <location>
        <begin position="1"/>
        <end position="32"/>
    </location>
</feature>
<evidence type="ECO:0000313" key="3">
    <source>
        <dbReference type="Proteomes" id="UP000091857"/>
    </source>
</evidence>
<protein>
    <submittedName>
        <fullName evidence="2">Uncharacterized protein</fullName>
    </submittedName>
</protein>
<accession>A0A251K7T4</accession>
<gene>
    <name evidence="2" type="ORF">MANES_11G024400</name>
</gene>
<dbReference type="STRING" id="3983.A0A251K7T4"/>
<reference evidence="2 3" key="1">
    <citation type="submission" date="2016-02" db="EMBL/GenBank/DDBJ databases">
        <title>WGS assembly of Manihot esculenta.</title>
        <authorList>
            <person name="Bredeson J.V."/>
            <person name="Prochnik S.E."/>
            <person name="Lyons J.B."/>
            <person name="Schmutz J."/>
            <person name="Grimwood J."/>
            <person name="Vrebalov J."/>
            <person name="Bart R.S."/>
            <person name="Amuge T."/>
            <person name="Ferguson M.E."/>
            <person name="Green R."/>
            <person name="Putnam N."/>
            <person name="Stites J."/>
            <person name="Rounsley S."/>
            <person name="Rokhsar D.S."/>
        </authorList>
    </citation>
    <scope>NUCLEOTIDE SEQUENCE [LARGE SCALE GENOMIC DNA]</scope>
    <source>
        <strain evidence="3">cv. AM560-2</strain>
        <tissue evidence="2">Leaf</tissue>
    </source>
</reference>
<dbReference type="OrthoDB" id="1932113at2759"/>
<organism evidence="2 3">
    <name type="scientific">Manihot esculenta</name>
    <name type="common">Cassava</name>
    <name type="synonym">Jatropha manihot</name>
    <dbReference type="NCBI Taxonomy" id="3983"/>
    <lineage>
        <taxon>Eukaryota</taxon>
        <taxon>Viridiplantae</taxon>
        <taxon>Streptophyta</taxon>
        <taxon>Embryophyta</taxon>
        <taxon>Tracheophyta</taxon>
        <taxon>Spermatophyta</taxon>
        <taxon>Magnoliopsida</taxon>
        <taxon>eudicotyledons</taxon>
        <taxon>Gunneridae</taxon>
        <taxon>Pentapetalae</taxon>
        <taxon>rosids</taxon>
        <taxon>fabids</taxon>
        <taxon>Malpighiales</taxon>
        <taxon>Euphorbiaceae</taxon>
        <taxon>Crotonoideae</taxon>
        <taxon>Manihoteae</taxon>
        <taxon>Manihot</taxon>
    </lineage>
</organism>
<evidence type="ECO:0000313" key="2">
    <source>
        <dbReference type="EMBL" id="OAY36484.1"/>
    </source>
</evidence>
<dbReference type="Proteomes" id="UP000091857">
    <property type="component" value="Chromosome 11"/>
</dbReference>
<keyword evidence="3" id="KW-1185">Reference proteome</keyword>
<sequence length="91" mass="10245">MAESKPDSTKSPSEKDGKSPNIFERAKEEIESIIHIPRHHKETHGTSDEIDENTSTDEIKGPGVFERVKEELEAIVEAIHPKKDEKHKSSS</sequence>
<dbReference type="PANTHER" id="PTHR35277">
    <property type="entry name" value="OS09G0363700 PROTEIN"/>
    <property type="match status" value="1"/>
</dbReference>
<dbReference type="EMBL" id="CM004397">
    <property type="protein sequence ID" value="OAY36483.1"/>
    <property type="molecule type" value="Genomic_DNA"/>
</dbReference>
<feature type="region of interest" description="Disordered" evidence="1">
    <location>
        <begin position="1"/>
        <end position="65"/>
    </location>
</feature>
<evidence type="ECO:0000256" key="1">
    <source>
        <dbReference type="SAM" id="MobiDB-lite"/>
    </source>
</evidence>
<dbReference type="PANTHER" id="PTHR35277:SF19">
    <property type="match status" value="1"/>
</dbReference>